<evidence type="ECO:0000256" key="3">
    <source>
        <dbReference type="ARBA" id="ARBA00022840"/>
    </source>
</evidence>
<dbReference type="Gene3D" id="3.90.640.10">
    <property type="entry name" value="Actin, Chain A, domain 4"/>
    <property type="match status" value="1"/>
</dbReference>
<keyword evidence="9" id="KW-1185">Reference proteome</keyword>
<dbReference type="Pfam" id="PF00012">
    <property type="entry name" value="HSP70"/>
    <property type="match status" value="1"/>
</dbReference>
<keyword evidence="7" id="KW-1133">Transmembrane helix</keyword>
<feature type="region of interest" description="Disordered" evidence="6">
    <location>
        <begin position="352"/>
        <end position="376"/>
    </location>
</feature>
<dbReference type="Gene3D" id="3.30.420.40">
    <property type="match status" value="2"/>
</dbReference>
<evidence type="ECO:0000313" key="9">
    <source>
        <dbReference type="Proteomes" id="UP001164965"/>
    </source>
</evidence>
<dbReference type="InterPro" id="IPR043129">
    <property type="entry name" value="ATPase_NBD"/>
</dbReference>
<evidence type="ECO:0000256" key="1">
    <source>
        <dbReference type="ARBA" id="ARBA00007381"/>
    </source>
</evidence>
<keyword evidence="7" id="KW-0472">Membrane</keyword>
<dbReference type="PROSITE" id="PS00329">
    <property type="entry name" value="HSP70_2"/>
    <property type="match status" value="1"/>
</dbReference>
<organism evidence="8 9">
    <name type="scientific">Rhodococcus antarcticus</name>
    <dbReference type="NCBI Taxonomy" id="2987751"/>
    <lineage>
        <taxon>Bacteria</taxon>
        <taxon>Bacillati</taxon>
        <taxon>Actinomycetota</taxon>
        <taxon>Actinomycetes</taxon>
        <taxon>Mycobacteriales</taxon>
        <taxon>Nocardiaceae</taxon>
        <taxon>Rhodococcus</taxon>
    </lineage>
</organism>
<evidence type="ECO:0000256" key="7">
    <source>
        <dbReference type="SAM" id="Phobius"/>
    </source>
</evidence>
<feature type="transmembrane region" description="Helical" evidence="7">
    <location>
        <begin position="384"/>
        <end position="405"/>
    </location>
</feature>
<keyword evidence="7" id="KW-0812">Transmembrane</keyword>
<proteinExistence type="inferred from homology"/>
<protein>
    <submittedName>
        <fullName evidence="8">Type VII secretion-associated protein</fullName>
    </submittedName>
</protein>
<evidence type="ECO:0000313" key="8">
    <source>
        <dbReference type="EMBL" id="UZJ25360.1"/>
    </source>
</evidence>
<keyword evidence="3" id="KW-0067">ATP-binding</keyword>
<evidence type="ECO:0000256" key="6">
    <source>
        <dbReference type="SAM" id="MobiDB-lite"/>
    </source>
</evidence>
<dbReference type="PANTHER" id="PTHR42749:SF1">
    <property type="entry name" value="CELL SHAPE-DETERMINING PROTEIN MREB"/>
    <property type="match status" value="1"/>
</dbReference>
<dbReference type="RefSeq" id="WP_265383465.1">
    <property type="nucleotide sequence ID" value="NZ_CP110615.1"/>
</dbReference>
<dbReference type="EMBL" id="CP110615">
    <property type="protein sequence ID" value="UZJ25360.1"/>
    <property type="molecule type" value="Genomic_DNA"/>
</dbReference>
<dbReference type="PRINTS" id="PR00301">
    <property type="entry name" value="HEATSHOCK70"/>
</dbReference>
<feature type="compositionally biased region" description="Pro residues" evidence="6">
    <location>
        <begin position="352"/>
        <end position="361"/>
    </location>
</feature>
<dbReference type="NCBIfam" id="TIGR03931">
    <property type="entry name" value="T7SS_Rv3446c"/>
    <property type="match status" value="1"/>
</dbReference>
<comment type="similarity">
    <text evidence="1">Belongs to the heat shock protein 70 family.</text>
</comment>
<dbReference type="Proteomes" id="UP001164965">
    <property type="component" value="Chromosome"/>
</dbReference>
<evidence type="ECO:0000256" key="2">
    <source>
        <dbReference type="ARBA" id="ARBA00022741"/>
    </source>
</evidence>
<accession>A0ABY6P122</accession>
<sequence>MTVRVAVDLGTSSTCVAIAVDGAEPRVVVVDGSPLMSSAVWADGRGVFVGAEAERQASIDPARFEPHPKRRVDEGSLLLGDTVLGVQQALAAVLRRAVAEARAVLGGAAVDELVLTHPADWGGVRTGVLVAAAGGLAARTLLVPEPVAAAVQHAAGVAPGTLLAVLDVGGGTTDVTVLRRTATGFTVLATRGDPGFGGVDVDQALLEHLGSGLVGEQRSEWDAVVLGRGLEQRRRRRILTADLRGAKETLSRHAYADVALPGALPDAHVTRDDLERLVGPRVAAVVDLLGAALADVRALDAQGRSTAAVHLVGGSSRIPLVSRLVHARLGVLAVSTDQPETVVARGALLAVRPPPPHPGPTAAPAVTQPDPTAPVPTGRRRGRLLRLGGPLLLVAVAVVVAVVLLTRDPQTRTVQAQHATVVVPDTWREAARSEDGATARLVLSATGSSADPRRLLLVQTRLSGGAGAAEVASALREQVAGAAAPGAGTGSAYDSFDDGAEYAGRAVIRYREVPDPGSAVDWFVVVEGGYQLSVGCQHPAADAGPDGGAGTCERAVGSVQVSGG</sequence>
<evidence type="ECO:0000256" key="5">
    <source>
        <dbReference type="ARBA" id="ARBA00023186"/>
    </source>
</evidence>
<dbReference type="PROSITE" id="PS01036">
    <property type="entry name" value="HSP70_3"/>
    <property type="match status" value="1"/>
</dbReference>
<keyword evidence="2" id="KW-0547">Nucleotide-binding</keyword>
<name>A0ABY6P122_9NOCA</name>
<keyword evidence="4" id="KW-0346">Stress response</keyword>
<gene>
    <name evidence="8" type="ORF">RHODO2019_02450</name>
</gene>
<reference evidence="8" key="1">
    <citation type="submission" date="2022-10" db="EMBL/GenBank/DDBJ databases">
        <title>Rhodococcus sp.75.</title>
        <authorList>
            <person name="Sun M."/>
        </authorList>
    </citation>
    <scope>NUCLEOTIDE SEQUENCE</scope>
    <source>
        <strain evidence="8">75</strain>
    </source>
</reference>
<dbReference type="InterPro" id="IPR023840">
    <property type="entry name" value="T7SS_Rv3446c"/>
</dbReference>
<dbReference type="InterPro" id="IPR013126">
    <property type="entry name" value="Hsp_70_fam"/>
</dbReference>
<keyword evidence="5" id="KW-0143">Chaperone</keyword>
<dbReference type="SUPFAM" id="SSF53067">
    <property type="entry name" value="Actin-like ATPase domain"/>
    <property type="match status" value="2"/>
</dbReference>
<dbReference type="PANTHER" id="PTHR42749">
    <property type="entry name" value="CELL SHAPE-DETERMINING PROTEIN MREB"/>
    <property type="match status" value="1"/>
</dbReference>
<evidence type="ECO:0000256" key="4">
    <source>
        <dbReference type="ARBA" id="ARBA00023016"/>
    </source>
</evidence>
<dbReference type="InterPro" id="IPR018181">
    <property type="entry name" value="Heat_shock_70_CS"/>
</dbReference>